<dbReference type="OrthoDB" id="5823866at2759"/>
<feature type="compositionally biased region" description="Basic residues" evidence="1">
    <location>
        <begin position="895"/>
        <end position="904"/>
    </location>
</feature>
<dbReference type="Proteomes" id="UP000230233">
    <property type="component" value="Chromosome II"/>
</dbReference>
<protein>
    <submittedName>
        <fullName evidence="2">Uncharacterized protein</fullName>
    </submittedName>
</protein>
<proteinExistence type="predicted"/>
<sequence length="1270" mass="145308">MSILEPSSFQFTLSLYINLFIFQMGHSQSYDLRNPETGEKNTVRGVRRVSKEHQTDGLPPTDSSDPYDHREEELRERIRREQLRKREEELETLRIKKHEGREPIDAYRQNHTPPPVIYDEFNHYDSLKHPSPADPDSYFKLHRRAEINEGRRVSIPTAITRYDQVPADPSPELPRRQEVPVSNYREVPVETPDYPNRTSVFNGRLSPLPRQQEVDPHPMPRYIPPMSPRYDGETQYTRTTKKTTYTISKGGIPRYEDPVVLRKQTRVMSPHYFSTSNLHRNDELPKLSETLPALRPKSTYFYDSSQYDSRRPSSTYSKGSHLPKYHEIPTRYTKSTEIRREIMTNPSGYHTISRSSKLPKYDEVPRSTMYSRASSTTSRNSETVPRSPSLHCLHCPIHCDDVPVQKSPRSITPTPSRVRHIPIQTSPPVPKTPIHLTTRQQEVPRVPLSQTVPKSRTRVIPVHVVSDESRSESPASVMYSFSSKKTSSVYQLPANREIEKLRDETPIYRTNPSPQVVREIPVVTPKPRTQVVNQGTQPMDKITMRTIPRKKVPSIQPKKLEKLYFTRDIPRVPLSQVIRYPVYSYPPSESGESDYVIIPFSKQPSPPRRNSPVQVTLLQDEVPRTPLARRPIQSKPPSPKFFPPRSPAPKLYLTPLVPDVPYSPLSRYVHRYSYPPTAVSRTVVPVPPPTPSPSITPTPLYLTQKYPEVPKAPLYDHVAQPIRRTPIYRTPSSSTVSTPRVSPRPSPPMTPPKVYLTRRASEVPRVPLDDYVARPRTPETIVVGGLVRSTPSPPINVTRRYSDERKTPLDHYIQKPDPKEHLTRYDEDLRKTPLENYIRKKSVSPVPSEVTIGTSTSSPSRIHQTNYEKDLRRTPLENYVGKEARTSPVVSPKLHSTHSSHSSRHSSISIPPAVTRTITPAYRSPILPPKLHLTRRHSDIPSCPLDRFVNRSPSTPILDQHSPSSENSSRRSLDPISPNSYTRMPARLHVTKRQQEVAKTPLAARPSSSIYRTVSSPAVYDKVPSETSAKYESTGTQTVSGRYRKMPPKMHLTVLEPEVPRVVYRPRPVRSRSSTIISIYSIPIDDEPTHLSELHAEKRMIVGIDEIERPENVTYVTVATSSIQNPDEALYRYPEVGRHPVYVLPAQTCYERVPLVTKNEKTQYSRKSSGDSGKILTPSQKKCNVEHCTHVEVNDEETPVVARRRISQNTVKDKENHLSIYVDENDMEDVVEVADSFGNRCNMETLHYDSYMPTLTLIHRPVVSFYDKLH</sequence>
<feature type="region of interest" description="Disordered" evidence="1">
    <location>
        <begin position="872"/>
        <end position="914"/>
    </location>
</feature>
<feature type="region of interest" description="Disordered" evidence="1">
    <location>
        <begin position="187"/>
        <end position="235"/>
    </location>
</feature>
<reference evidence="3" key="1">
    <citation type="submission" date="2017-10" db="EMBL/GenBank/DDBJ databases">
        <title>Rapid genome shrinkage in a self-fertile nematode reveals novel sperm competition proteins.</title>
        <authorList>
            <person name="Yin D."/>
            <person name="Schwarz E.M."/>
            <person name="Thomas C.G."/>
            <person name="Felde R.L."/>
            <person name="Korf I.F."/>
            <person name="Cutter A.D."/>
            <person name="Schartner C.M."/>
            <person name="Ralston E.J."/>
            <person name="Meyer B.J."/>
            <person name="Haag E.S."/>
        </authorList>
    </citation>
    <scope>NUCLEOTIDE SEQUENCE [LARGE SCALE GENOMIC DNA]</scope>
    <source>
        <strain evidence="3">JU1422</strain>
    </source>
</reference>
<keyword evidence="3" id="KW-1185">Reference proteome</keyword>
<evidence type="ECO:0000313" key="2">
    <source>
        <dbReference type="EMBL" id="PIC46313.1"/>
    </source>
</evidence>
<accession>A0A2G5V3E1</accession>
<evidence type="ECO:0000313" key="3">
    <source>
        <dbReference type="Proteomes" id="UP000230233"/>
    </source>
</evidence>
<dbReference type="AlphaFoldDB" id="A0A2G5V3E1"/>
<organism evidence="2 3">
    <name type="scientific">Caenorhabditis nigoni</name>
    <dbReference type="NCBI Taxonomy" id="1611254"/>
    <lineage>
        <taxon>Eukaryota</taxon>
        <taxon>Metazoa</taxon>
        <taxon>Ecdysozoa</taxon>
        <taxon>Nematoda</taxon>
        <taxon>Chromadorea</taxon>
        <taxon>Rhabditida</taxon>
        <taxon>Rhabditina</taxon>
        <taxon>Rhabditomorpha</taxon>
        <taxon>Rhabditoidea</taxon>
        <taxon>Rhabditidae</taxon>
        <taxon>Peloderinae</taxon>
        <taxon>Caenorhabditis</taxon>
    </lineage>
</organism>
<comment type="caution">
    <text evidence="2">The sequence shown here is derived from an EMBL/GenBank/DDBJ whole genome shotgun (WGS) entry which is preliminary data.</text>
</comment>
<feature type="region of interest" description="Disordered" evidence="1">
    <location>
        <begin position="720"/>
        <end position="753"/>
    </location>
</feature>
<feature type="compositionally biased region" description="Polar residues" evidence="1">
    <location>
        <begin position="303"/>
        <end position="318"/>
    </location>
</feature>
<name>A0A2G5V3E1_9PELO</name>
<feature type="compositionally biased region" description="Low complexity" evidence="1">
    <location>
        <begin position="729"/>
        <end position="741"/>
    </location>
</feature>
<feature type="compositionally biased region" description="Basic and acidic residues" evidence="1">
    <location>
        <begin position="872"/>
        <end position="885"/>
    </location>
</feature>
<feature type="compositionally biased region" description="Pro residues" evidence="1">
    <location>
        <begin position="742"/>
        <end position="751"/>
    </location>
</feature>
<dbReference type="EMBL" id="PDUG01000002">
    <property type="protein sequence ID" value="PIC46313.1"/>
    <property type="molecule type" value="Genomic_DNA"/>
</dbReference>
<gene>
    <name evidence="2" type="primary">Cni-C07E3.3</name>
    <name evidence="2" type="synonym">Cnig_chr_II.g6046</name>
    <name evidence="2" type="ORF">B9Z55_006046</name>
</gene>
<evidence type="ECO:0000256" key="1">
    <source>
        <dbReference type="SAM" id="MobiDB-lite"/>
    </source>
</evidence>
<feature type="region of interest" description="Disordered" evidence="1">
    <location>
        <begin position="32"/>
        <end position="73"/>
    </location>
</feature>
<feature type="region of interest" description="Disordered" evidence="1">
    <location>
        <begin position="944"/>
        <end position="985"/>
    </location>
</feature>
<feature type="region of interest" description="Disordered" evidence="1">
    <location>
        <begin position="407"/>
        <end position="433"/>
    </location>
</feature>
<feature type="compositionally biased region" description="Basic and acidic residues" evidence="1">
    <location>
        <begin position="33"/>
        <end position="42"/>
    </location>
</feature>
<feature type="region of interest" description="Disordered" evidence="1">
    <location>
        <begin position="303"/>
        <end position="322"/>
    </location>
</feature>